<dbReference type="AlphaFoldDB" id="A0A1G4K6T5"/>
<evidence type="ECO:0000313" key="7">
    <source>
        <dbReference type="Proteomes" id="UP000191144"/>
    </source>
</evidence>
<dbReference type="PANTHER" id="PTHR28154">
    <property type="entry name" value="CELL WALL SYNTHESIS PROTEIN KNH1-RELATED"/>
    <property type="match status" value="1"/>
</dbReference>
<dbReference type="GO" id="GO:0042546">
    <property type="term" value="P:cell wall biogenesis"/>
    <property type="evidence" value="ECO:0007669"/>
    <property type="project" value="InterPro"/>
</dbReference>
<dbReference type="Proteomes" id="UP000191144">
    <property type="component" value="Chromosome G"/>
</dbReference>
<dbReference type="GO" id="GO:0006078">
    <property type="term" value="P:(1-&gt;6)-beta-D-glucan biosynthetic process"/>
    <property type="evidence" value="ECO:0007669"/>
    <property type="project" value="InterPro"/>
</dbReference>
<dbReference type="Pfam" id="PF05390">
    <property type="entry name" value="Kre9_KNH1_C"/>
    <property type="match status" value="1"/>
</dbReference>
<dbReference type="GO" id="GO:0005576">
    <property type="term" value="C:extracellular region"/>
    <property type="evidence" value="ECO:0007669"/>
    <property type="project" value="TreeGrafter"/>
</dbReference>
<dbReference type="InterPro" id="IPR008659">
    <property type="entry name" value="Kre9/Knh1_C"/>
</dbReference>
<sequence length="281" mass="30206">MRVGLLWAFLVSLAAADIALNKPGSGNTYTASGGTVSIPVEFSDNGKVPTLDVIQYYVFALCYGDNTDDFNCVTGDSKMKLSDFDHSGDLYSTTASFSSSLVGNGQFFLQVNGYISGDGDNAYQSLQYSARFILKSMSGTIATTLTTTSQPANQVAYQTGTNTGAGDTSASFSIPYTEQTGSTRYAPMQTQPSGSVTATTWTRRFPTSGVTMYSTYNPSMQQASTVTPGWSYTIDSAVNWASPRPYPTQNGAWYDPKSRQTLTTRKLNLKQWVGTGFSSSS</sequence>
<dbReference type="EMBL" id="LT598484">
    <property type="protein sequence ID" value="SCU99581.1"/>
    <property type="molecule type" value="Genomic_DNA"/>
</dbReference>
<protein>
    <submittedName>
        <fullName evidence="6">LAME_0G03972g1_1</fullName>
    </submittedName>
</protein>
<dbReference type="InterPro" id="IPR045328">
    <property type="entry name" value="Kre9/Knh1"/>
</dbReference>
<dbReference type="GO" id="GO:0031505">
    <property type="term" value="P:fungal-type cell wall organization"/>
    <property type="evidence" value="ECO:0007669"/>
    <property type="project" value="TreeGrafter"/>
</dbReference>
<gene>
    <name evidence="6" type="ORF">LAME_0G03972G</name>
</gene>
<organism evidence="6 7">
    <name type="scientific">Lachancea meyersii CBS 8951</name>
    <dbReference type="NCBI Taxonomy" id="1266667"/>
    <lineage>
        <taxon>Eukaryota</taxon>
        <taxon>Fungi</taxon>
        <taxon>Dikarya</taxon>
        <taxon>Ascomycota</taxon>
        <taxon>Saccharomycotina</taxon>
        <taxon>Saccharomycetes</taxon>
        <taxon>Saccharomycetales</taxon>
        <taxon>Saccharomycetaceae</taxon>
        <taxon>Lachancea</taxon>
    </lineage>
</organism>
<feature type="domain" description="Yeast cell wall synthesis Kre9/Knh1 C-terminal" evidence="5">
    <location>
        <begin position="169"/>
        <end position="268"/>
    </location>
</feature>
<keyword evidence="7" id="KW-1185">Reference proteome</keyword>
<evidence type="ECO:0000259" key="5">
    <source>
        <dbReference type="Pfam" id="PF05390"/>
    </source>
</evidence>
<comment type="function">
    <text evidence="1">Involved in cell wall beta(1-&gt;6) glucan synthesis.</text>
</comment>
<evidence type="ECO:0000256" key="4">
    <source>
        <dbReference type="SAM" id="SignalP"/>
    </source>
</evidence>
<evidence type="ECO:0000313" key="6">
    <source>
        <dbReference type="EMBL" id="SCU99581.1"/>
    </source>
</evidence>
<name>A0A1G4K6T5_9SACH</name>
<comment type="similarity">
    <text evidence="2">Belongs to the KRE9/KNH1 family.</text>
</comment>
<accession>A0A1G4K6T5</accession>
<dbReference type="OrthoDB" id="2432613at2759"/>
<proteinExistence type="inferred from homology"/>
<evidence type="ECO:0000256" key="1">
    <source>
        <dbReference type="ARBA" id="ARBA00004010"/>
    </source>
</evidence>
<reference evidence="7" key="1">
    <citation type="submission" date="2016-03" db="EMBL/GenBank/DDBJ databases">
        <authorList>
            <person name="Devillers Hugo."/>
        </authorList>
    </citation>
    <scope>NUCLEOTIDE SEQUENCE [LARGE SCALE GENOMIC DNA]</scope>
</reference>
<dbReference type="PANTHER" id="PTHR28154:SF1">
    <property type="entry name" value="CELL WALL SYNTHESIS PROTEIN KNH1-RELATED"/>
    <property type="match status" value="1"/>
</dbReference>
<evidence type="ECO:0000256" key="2">
    <source>
        <dbReference type="ARBA" id="ARBA00006816"/>
    </source>
</evidence>
<feature type="signal peptide" evidence="4">
    <location>
        <begin position="1"/>
        <end position="16"/>
    </location>
</feature>
<evidence type="ECO:0000256" key="3">
    <source>
        <dbReference type="ARBA" id="ARBA00022729"/>
    </source>
</evidence>
<keyword evidence="3 4" id="KW-0732">Signal</keyword>
<feature type="chain" id="PRO_5009236415" evidence="4">
    <location>
        <begin position="17"/>
        <end position="281"/>
    </location>
</feature>